<dbReference type="EMBL" id="QWZQ01000058">
    <property type="protein sequence ID" value="RRK09410.1"/>
    <property type="molecule type" value="Genomic_DNA"/>
</dbReference>
<gene>
    <name evidence="3" type="ORF">D1831_12860</name>
</gene>
<keyword evidence="2" id="KW-0472">Membrane</keyword>
<feature type="compositionally biased region" description="Polar residues" evidence="1">
    <location>
        <begin position="169"/>
        <end position="191"/>
    </location>
</feature>
<keyword evidence="2" id="KW-0812">Transmembrane</keyword>
<protein>
    <recommendedName>
        <fullName evidence="5">Serine-rich adhesin for platelets</fullName>
    </recommendedName>
</protein>
<feature type="compositionally biased region" description="Low complexity" evidence="1">
    <location>
        <begin position="52"/>
        <end position="90"/>
    </location>
</feature>
<accession>A0A3R8KCR3</accession>
<feature type="compositionally biased region" description="Acidic residues" evidence="1">
    <location>
        <begin position="243"/>
        <end position="252"/>
    </location>
</feature>
<name>A0A3R8KCR3_9LACO</name>
<feature type="region of interest" description="Disordered" evidence="1">
    <location>
        <begin position="489"/>
        <end position="602"/>
    </location>
</feature>
<feature type="region of interest" description="Disordered" evidence="1">
    <location>
        <begin position="1"/>
        <end position="276"/>
    </location>
</feature>
<comment type="caution">
    <text evidence="3">The sequence shown here is derived from an EMBL/GenBank/DDBJ whole genome shotgun (WGS) entry which is preliminary data.</text>
</comment>
<feature type="compositionally biased region" description="Low complexity" evidence="1">
    <location>
        <begin position="548"/>
        <end position="602"/>
    </location>
</feature>
<feature type="compositionally biased region" description="Low complexity" evidence="1">
    <location>
        <begin position="155"/>
        <end position="168"/>
    </location>
</feature>
<keyword evidence="2" id="KW-1133">Transmembrane helix</keyword>
<evidence type="ECO:0008006" key="5">
    <source>
        <dbReference type="Google" id="ProtNLM"/>
    </source>
</evidence>
<feature type="region of interest" description="Disordered" evidence="1">
    <location>
        <begin position="329"/>
        <end position="359"/>
    </location>
</feature>
<dbReference type="OrthoDB" id="2329971at2"/>
<feature type="transmembrane region" description="Helical" evidence="2">
    <location>
        <begin position="279"/>
        <end position="300"/>
    </location>
</feature>
<evidence type="ECO:0000313" key="3">
    <source>
        <dbReference type="EMBL" id="RRK09410.1"/>
    </source>
</evidence>
<evidence type="ECO:0000313" key="4">
    <source>
        <dbReference type="Proteomes" id="UP000283633"/>
    </source>
</evidence>
<proteinExistence type="predicted"/>
<sequence length="602" mass="63643">MSKKEKKAHFGKRLWDSITEPLPDDNDDQSNEQIPLAYDLKDSADSSADQPAKSAASTESSVAAASEAATAKSAKSTAPAKSQASSQAASHRSKRAAKSQAPTTASAAAKSAAPASAAKAKPEHDRNTIEIPDQPTSAVAPAPSRLSRSRAEAHGQSAESTATAAQAGRSTTAPNSTVSTTPRSAASQQPTIAVHATEDDEDQPELPLSREELYGDQQPNGGREPASHSAAAMSRVARHADQFEDEADDAPEENPHLKKKQPAGGNPHQKPGRSGHYSWKLMGTGVVILLIAAAGALFMWNRAKSTQADAKSNAETIVRAIYTSSAQRDLRTSASTDQLQQLQSSIDNMKDSSEKDSLQKQHDYAAQMLKVRTRYQKLRNTANLINVNVTSATITKDRQSIKTAGLTSSKTYFAKKYDKLFATTGKTVKKVTRYHAAFKKLYNKKGKLKSTTPSSQVDTVLSNLKTYRTKSQLAANDYRQLKADRKKLAKAASSSSSSSSYSSSSSSYSEPESSSSSSEYSSSEESSSSTYDNSSSTPTYYGNGGNDTQTSSAASSSSTTHYSSHSSSSTGTGNSTTGTGATTNQTTGGTTGNGTTTTDEDN</sequence>
<dbReference type="Proteomes" id="UP000283633">
    <property type="component" value="Unassembled WGS sequence"/>
</dbReference>
<dbReference type="AlphaFoldDB" id="A0A3R8KCR3"/>
<evidence type="ECO:0000256" key="1">
    <source>
        <dbReference type="SAM" id="MobiDB-lite"/>
    </source>
</evidence>
<feature type="compositionally biased region" description="Basic residues" evidence="1">
    <location>
        <begin position="1"/>
        <end position="12"/>
    </location>
</feature>
<feature type="compositionally biased region" description="Low complexity" evidence="1">
    <location>
        <begin position="98"/>
        <end position="119"/>
    </location>
</feature>
<evidence type="ECO:0000256" key="2">
    <source>
        <dbReference type="SAM" id="Phobius"/>
    </source>
</evidence>
<feature type="compositionally biased region" description="Low complexity" evidence="1">
    <location>
        <begin position="490"/>
        <end position="536"/>
    </location>
</feature>
<keyword evidence="4" id="KW-1185">Reference proteome</keyword>
<organism evidence="3 4">
    <name type="scientific">Lactiplantibacillus garii</name>
    <dbReference type="NCBI Taxonomy" id="2306423"/>
    <lineage>
        <taxon>Bacteria</taxon>
        <taxon>Bacillati</taxon>
        <taxon>Bacillota</taxon>
        <taxon>Bacilli</taxon>
        <taxon>Lactobacillales</taxon>
        <taxon>Lactobacillaceae</taxon>
        <taxon>Lactiplantibacillus</taxon>
    </lineage>
</organism>
<feature type="compositionally biased region" description="Polar residues" evidence="1">
    <location>
        <begin position="329"/>
        <end position="347"/>
    </location>
</feature>
<feature type="compositionally biased region" description="Basic and acidic residues" evidence="1">
    <location>
        <begin position="348"/>
        <end position="359"/>
    </location>
</feature>
<reference evidence="3 4" key="1">
    <citation type="submission" date="2018-08" db="EMBL/GenBank/DDBJ databases">
        <title>Genome Lactobacillus garii FI11369.</title>
        <authorList>
            <person name="Diaz M."/>
            <person name="Narbad A."/>
        </authorList>
    </citation>
    <scope>NUCLEOTIDE SEQUENCE [LARGE SCALE GENOMIC DNA]</scope>
    <source>
        <strain evidence="3 4">FI11369</strain>
    </source>
</reference>
<dbReference type="RefSeq" id="WP_125073272.1">
    <property type="nucleotide sequence ID" value="NZ_QWZQ01000058.1"/>
</dbReference>